<gene>
    <name evidence="2" type="ORF">GCM10010508_38620</name>
</gene>
<accession>A0A918Y527</accession>
<reference evidence="2" key="1">
    <citation type="journal article" date="2014" name="Int. J. Syst. Evol. Microbiol.">
        <title>Complete genome sequence of Corynebacterium casei LMG S-19264T (=DSM 44701T), isolated from a smear-ripened cheese.</title>
        <authorList>
            <consortium name="US DOE Joint Genome Institute (JGI-PGF)"/>
            <person name="Walter F."/>
            <person name="Albersmeier A."/>
            <person name="Kalinowski J."/>
            <person name="Ruckert C."/>
        </authorList>
    </citation>
    <scope>NUCLEOTIDE SEQUENCE</scope>
    <source>
        <strain evidence="2">JCM 4654</strain>
    </source>
</reference>
<evidence type="ECO:0000313" key="3">
    <source>
        <dbReference type="Proteomes" id="UP000608955"/>
    </source>
</evidence>
<dbReference type="EMBL" id="BMVF01000009">
    <property type="protein sequence ID" value="GHD91103.1"/>
    <property type="molecule type" value="Genomic_DNA"/>
</dbReference>
<organism evidence="2 3">
    <name type="scientific">Streptomyces naganishii JCM 4654</name>
    <dbReference type="NCBI Taxonomy" id="1306179"/>
    <lineage>
        <taxon>Bacteria</taxon>
        <taxon>Bacillati</taxon>
        <taxon>Actinomycetota</taxon>
        <taxon>Actinomycetes</taxon>
        <taxon>Kitasatosporales</taxon>
        <taxon>Streptomycetaceae</taxon>
        <taxon>Streptomyces</taxon>
    </lineage>
</organism>
<evidence type="ECO:0000256" key="1">
    <source>
        <dbReference type="SAM" id="MobiDB-lite"/>
    </source>
</evidence>
<feature type="region of interest" description="Disordered" evidence="1">
    <location>
        <begin position="1"/>
        <end position="32"/>
    </location>
</feature>
<dbReference type="Proteomes" id="UP000608955">
    <property type="component" value="Unassembled WGS sequence"/>
</dbReference>
<dbReference type="AlphaFoldDB" id="A0A918Y527"/>
<evidence type="ECO:0000313" key="2">
    <source>
        <dbReference type="EMBL" id="GHD91103.1"/>
    </source>
</evidence>
<proteinExistence type="predicted"/>
<dbReference type="Pfam" id="PF19457">
    <property type="entry name" value="DUF5994"/>
    <property type="match status" value="1"/>
</dbReference>
<reference evidence="2" key="2">
    <citation type="submission" date="2020-09" db="EMBL/GenBank/DDBJ databases">
        <authorList>
            <person name="Sun Q."/>
            <person name="Ohkuma M."/>
        </authorList>
    </citation>
    <scope>NUCLEOTIDE SEQUENCE</scope>
    <source>
        <strain evidence="2">JCM 4654</strain>
    </source>
</reference>
<dbReference type="InterPro" id="IPR046036">
    <property type="entry name" value="DUF5994"/>
</dbReference>
<protein>
    <submittedName>
        <fullName evidence="2">Uncharacterized protein</fullName>
    </submittedName>
</protein>
<keyword evidence="3" id="KW-1185">Reference proteome</keyword>
<sequence>MTRKGGSGGYTPEPLPVSATAPAAKRSRERRAEYREVAGSYRGRTPCGRTALCGRADTMAGSDTPDFPRLLPDAVHRSVKPGTALLRLETTHAREGILDGAWWPRSRDIGAELPSLISALTEHLGPVTRVGLDGSAWDELPTRVMVDDRVVHIDSFPVGDDTVLITRGEGDLFSLLLVPPDTSPDAARAAMARAVRAENVTEARQILIETGSDTPPTPA</sequence>
<comment type="caution">
    <text evidence="2">The sequence shown here is derived from an EMBL/GenBank/DDBJ whole genome shotgun (WGS) entry which is preliminary data.</text>
</comment>
<name>A0A918Y527_9ACTN</name>